<organism evidence="1 2">
    <name type="scientific">Simkania negevensis (strain ATCC VR-1471 / DSM 27360 / Z)</name>
    <dbReference type="NCBI Taxonomy" id="331113"/>
    <lineage>
        <taxon>Bacteria</taxon>
        <taxon>Pseudomonadati</taxon>
        <taxon>Chlamydiota</taxon>
        <taxon>Chlamydiia</taxon>
        <taxon>Parachlamydiales</taxon>
        <taxon>Simkaniaceae</taxon>
        <taxon>Simkania</taxon>
    </lineage>
</organism>
<accession>F8L427</accession>
<evidence type="ECO:0000313" key="2">
    <source>
        <dbReference type="Proteomes" id="UP000000496"/>
    </source>
</evidence>
<dbReference type="AlphaFoldDB" id="F8L427"/>
<evidence type="ECO:0000313" key="1">
    <source>
        <dbReference type="EMBL" id="CCB90057.1"/>
    </source>
</evidence>
<dbReference type="HOGENOM" id="CLU_1488094_0_0_0"/>
<dbReference type="eggNOG" id="ENOG5033I8U">
    <property type="taxonomic scope" value="Bacteria"/>
</dbReference>
<reference evidence="1 2" key="2">
    <citation type="journal article" date="2011" name="Mol. Biol. Evol.">
        <title>Unity in variety--the pan-genome of the Chlamydiae.</title>
        <authorList>
            <person name="Collingro A."/>
            <person name="Tischler P."/>
            <person name="Weinmaier T."/>
            <person name="Penz T."/>
            <person name="Heinz E."/>
            <person name="Brunham R.C."/>
            <person name="Read T.D."/>
            <person name="Bavoil P.M."/>
            <person name="Sachse K."/>
            <person name="Kahane S."/>
            <person name="Friedman M.G."/>
            <person name="Rattei T."/>
            <person name="Myers G.S."/>
            <person name="Horn M."/>
        </authorList>
    </citation>
    <scope>NUCLEOTIDE SEQUENCE [LARGE SCALE GENOMIC DNA]</scope>
    <source>
        <strain evidence="2">ATCC VR-1471 / Z</strain>
    </source>
</reference>
<dbReference type="Proteomes" id="UP000000496">
    <property type="component" value="Chromosome gsn.131"/>
</dbReference>
<dbReference type="KEGG" id="sng:SNE_A21800"/>
<dbReference type="EMBL" id="FR872582">
    <property type="protein sequence ID" value="CCB90057.1"/>
    <property type="molecule type" value="Genomic_DNA"/>
</dbReference>
<reference key="1">
    <citation type="journal article" date="2011" name="Mol. Biol. Evol.">
        <title>Unity in variety -- the pan-genome of the Chlamydiae.</title>
        <authorList>
            <person name="Collingro A."/>
            <person name="Tischler P."/>
            <person name="Weinmaier T."/>
            <person name="Penz T."/>
            <person name="Heinz E."/>
            <person name="Brunham R.C."/>
            <person name="Read T.D."/>
            <person name="Bavoil P.M."/>
            <person name="Sachse K."/>
            <person name="Kahane S."/>
            <person name="Friedman M.G."/>
            <person name="Rattei T."/>
            <person name="Myers G.S.A."/>
            <person name="Horn M."/>
        </authorList>
    </citation>
    <scope>NUCLEOTIDE SEQUENCE</scope>
    <source>
        <strain>Z</strain>
    </source>
</reference>
<proteinExistence type="predicted"/>
<gene>
    <name evidence="1" type="ordered locus">SNE_A21800</name>
</gene>
<sequence>MIKFFRLYCVFIFFLISNFVWGGNKLIYSDQEIISNRLIAQVAKDLSKRYKIKPVGFGGAIHEEVEKLSLSFECCRTLTIDEYRDLLVHCTEDFLDQINSNKEIRHYLQNYPFNSNNIDLCIYVHSENKKRFDVGQLSSLAVQKGKIVYYYRDSEYTVELLKTEDYEEAKKIVFSEDKDNNEKISL</sequence>
<keyword evidence="2" id="KW-1185">Reference proteome</keyword>
<dbReference type="STRING" id="331113.SNE_A21800"/>
<name>F8L427_SIMNZ</name>
<protein>
    <submittedName>
        <fullName evidence="1">Uncharacterized protein</fullName>
    </submittedName>
</protein>